<keyword evidence="4" id="KW-1185">Reference proteome</keyword>
<reference evidence="3" key="1">
    <citation type="submission" date="2020-05" db="EMBL/GenBank/DDBJ databases">
        <title>Phylogenomic resolution of chytrid fungi.</title>
        <authorList>
            <person name="Stajich J.E."/>
            <person name="Amses K."/>
            <person name="Simmons R."/>
            <person name="Seto K."/>
            <person name="Myers J."/>
            <person name="Bonds A."/>
            <person name="Quandt C.A."/>
            <person name="Barry K."/>
            <person name="Liu P."/>
            <person name="Grigoriev I."/>
            <person name="Longcore J.E."/>
            <person name="James T.Y."/>
        </authorList>
    </citation>
    <scope>NUCLEOTIDE SEQUENCE</scope>
    <source>
        <strain evidence="3">PLAUS21</strain>
    </source>
</reference>
<dbReference type="Proteomes" id="UP001210925">
    <property type="component" value="Unassembled WGS sequence"/>
</dbReference>
<dbReference type="GO" id="GO:0005737">
    <property type="term" value="C:cytoplasm"/>
    <property type="evidence" value="ECO:0007669"/>
    <property type="project" value="TreeGrafter"/>
</dbReference>
<proteinExistence type="inferred from homology"/>
<dbReference type="InterPro" id="IPR013783">
    <property type="entry name" value="Ig-like_fold"/>
</dbReference>
<evidence type="ECO:0000313" key="3">
    <source>
        <dbReference type="EMBL" id="KAJ3255728.1"/>
    </source>
</evidence>
<dbReference type="PANTHER" id="PTHR10343:SF81">
    <property type="entry name" value="CRUCIFORM DNA-RECOGNIZING PROTEIN 1-RELATED"/>
    <property type="match status" value="1"/>
</dbReference>
<name>A0AAD5Y4X4_9FUNG</name>
<dbReference type="Gene3D" id="2.60.40.10">
    <property type="entry name" value="Immunoglobulins"/>
    <property type="match status" value="1"/>
</dbReference>
<dbReference type="PANTHER" id="PTHR10343">
    <property type="entry name" value="5'-AMP-ACTIVATED PROTEIN KINASE , BETA SUBUNIT"/>
    <property type="match status" value="1"/>
</dbReference>
<dbReference type="GO" id="GO:0019901">
    <property type="term" value="F:protein kinase binding"/>
    <property type="evidence" value="ECO:0007669"/>
    <property type="project" value="TreeGrafter"/>
</dbReference>
<comment type="caution">
    <text evidence="3">The sequence shown here is derived from an EMBL/GenBank/DDBJ whole genome shotgun (WGS) entry which is preliminary data.</text>
</comment>
<dbReference type="EMBL" id="JADGKB010000061">
    <property type="protein sequence ID" value="KAJ3255728.1"/>
    <property type="molecule type" value="Genomic_DNA"/>
</dbReference>
<feature type="domain" description="AMP-activated protein kinase glycogen-binding" evidence="2">
    <location>
        <begin position="2"/>
        <end position="63"/>
    </location>
</feature>
<comment type="similarity">
    <text evidence="1">Belongs to the CRP1/MDG1 family.</text>
</comment>
<dbReference type="Pfam" id="PF16561">
    <property type="entry name" value="AMPK1_CBM"/>
    <property type="match status" value="1"/>
</dbReference>
<dbReference type="GO" id="GO:0005634">
    <property type="term" value="C:nucleus"/>
    <property type="evidence" value="ECO:0007669"/>
    <property type="project" value="TreeGrafter"/>
</dbReference>
<dbReference type="AlphaFoldDB" id="A0AAD5Y4X4"/>
<organism evidence="3 4">
    <name type="scientific">Boothiomyces macroporosus</name>
    <dbReference type="NCBI Taxonomy" id="261099"/>
    <lineage>
        <taxon>Eukaryota</taxon>
        <taxon>Fungi</taxon>
        <taxon>Fungi incertae sedis</taxon>
        <taxon>Chytridiomycota</taxon>
        <taxon>Chytridiomycota incertae sedis</taxon>
        <taxon>Chytridiomycetes</taxon>
        <taxon>Rhizophydiales</taxon>
        <taxon>Terramycetaceae</taxon>
        <taxon>Boothiomyces</taxon>
    </lineage>
</organism>
<accession>A0AAD5Y4X4</accession>
<evidence type="ECO:0000313" key="4">
    <source>
        <dbReference type="Proteomes" id="UP001210925"/>
    </source>
</evidence>
<dbReference type="InterPro" id="IPR032640">
    <property type="entry name" value="AMPK1_CBM"/>
</dbReference>
<gene>
    <name evidence="3" type="ORF">HK103_006095</name>
</gene>
<dbReference type="SUPFAM" id="SSF81296">
    <property type="entry name" value="E set domains"/>
    <property type="match status" value="1"/>
</dbReference>
<dbReference type="InterPro" id="IPR014756">
    <property type="entry name" value="Ig_E-set"/>
</dbReference>
<evidence type="ECO:0000259" key="2">
    <source>
        <dbReference type="Pfam" id="PF16561"/>
    </source>
</evidence>
<dbReference type="CDD" id="cd02859">
    <property type="entry name" value="E_set_AMPKbeta_like_N"/>
    <property type="match status" value="1"/>
</dbReference>
<dbReference type="GO" id="GO:0031588">
    <property type="term" value="C:nucleotide-activated protein kinase complex"/>
    <property type="evidence" value="ECO:0007669"/>
    <property type="project" value="TreeGrafter"/>
</dbReference>
<sequence length="173" mass="19106">MKVIVTGDFDNWSQSVELVPVDGVFEAEIPAGVFKFVVDGEWKVSQDYEVVTDEQGNQNNILRPEEPADLKPDVIEKAPVVEEPKAAPAKEVLEPIAQEAEKVIASVVGSVESVKKEAIPSLAEAKSEVTVDGNKKKKSFFDMFKKEKKEKKVVLEKGEKGPIFRRVSFSNSS</sequence>
<dbReference type="GO" id="GO:0007165">
    <property type="term" value="P:signal transduction"/>
    <property type="evidence" value="ECO:0007669"/>
    <property type="project" value="TreeGrafter"/>
</dbReference>
<dbReference type="InterPro" id="IPR050827">
    <property type="entry name" value="CRP1_MDG1_kinase"/>
</dbReference>
<protein>
    <recommendedName>
        <fullName evidence="2">AMP-activated protein kinase glycogen-binding domain-containing protein</fullName>
    </recommendedName>
</protein>
<evidence type="ECO:0000256" key="1">
    <source>
        <dbReference type="ARBA" id="ARBA00038216"/>
    </source>
</evidence>